<dbReference type="AlphaFoldDB" id="A0A834XMJ1"/>
<dbReference type="InterPro" id="IPR037198">
    <property type="entry name" value="MutL_C_sf"/>
</dbReference>
<comment type="caution">
    <text evidence="3">The sequence shown here is derived from an EMBL/GenBank/DDBJ whole genome shotgun (WGS) entry which is preliminary data.</text>
</comment>
<sequence length="761" mass="86821">MIVCSLKTSPTSIAIRISQKNNCIEVIDNGRGLSLLELENLDGQCSKNCKNKFMDNFFESFKLIRAITSGVTIMTKQSNSDSYIKVFGDNTSSAMKIIDRPTHGMTVIVKDSKIFIHEKLQIKKLKISLALLALNRSEISFSVYDKDLNETIFGIEKYKKSSELLKIILKNEFDVEKYHFFENKLSGGTKIKGYVANDHTIAKIQKFFFNDELLNSFSIAKIIHNILPIIKKSLGHENSLNCNFENISFIIYIDCFSKCKLSEIFNTFEEASKEKNLKLLQPCLAEAFDVKLKLRGGKRNMKANKKSAIFVKKSSITRKRIFKYSKYCSVDYLINKPGIINEIEARESVDTKSSVKYHPPVLSNLPLKTSTEKIPQLFLEKIKYEYSKDSSINPANYSVNKPDTIQNEITSNKSDNIKNEITSIKSVDKKYYKAASPSVSLKIPMKKIHPEFIANKKFCSFIEKKSDYFFYNSKNPTNVLKNNSFLYKKNYSFLPSKLTRVLHGATPILTNHLLIADSNKKHQNKINLQGAMLDKIRRNDQKVRPCEPKSKMCEMTLTNSLLNNIKILNQVDLGFITAITELNDTLFVILIDQHAMDERIRYESLLRDYRNSKNIFKSMRLNRPIEISKVSLSIVSLVVNNRSQLFDYGINAVKKNDCTIIISTIPKCLGRIRNIENLTRHLENLLNEISEFVVKDVNVTTIPITIHNAIASEACHGAIKFGDTLDLATSQALINQWILTDMPNRCAHGRPVIIPLMQVNL</sequence>
<accession>A0A834XMJ1</accession>
<dbReference type="GO" id="GO:0016887">
    <property type="term" value="F:ATP hydrolysis activity"/>
    <property type="evidence" value="ECO:0007669"/>
    <property type="project" value="InterPro"/>
</dbReference>
<dbReference type="EMBL" id="JACMRX010000005">
    <property type="protein sequence ID" value="KAF7989730.1"/>
    <property type="molecule type" value="Genomic_DNA"/>
</dbReference>
<feature type="domain" description="MutL C-terminal dimerisation" evidence="2">
    <location>
        <begin position="567"/>
        <end position="725"/>
    </location>
</feature>
<evidence type="ECO:0000313" key="4">
    <source>
        <dbReference type="Proteomes" id="UP000639338"/>
    </source>
</evidence>
<proteinExistence type="inferred from homology"/>
<name>A0A834XMJ1_APHGI</name>
<evidence type="ECO:0000256" key="1">
    <source>
        <dbReference type="ARBA" id="ARBA00006082"/>
    </source>
</evidence>
<dbReference type="Proteomes" id="UP000639338">
    <property type="component" value="Unassembled WGS sequence"/>
</dbReference>
<dbReference type="PANTHER" id="PTHR10073">
    <property type="entry name" value="DNA MISMATCH REPAIR PROTEIN MLH, PMS, MUTL"/>
    <property type="match status" value="1"/>
</dbReference>
<dbReference type="GO" id="GO:0032300">
    <property type="term" value="C:mismatch repair complex"/>
    <property type="evidence" value="ECO:0007669"/>
    <property type="project" value="InterPro"/>
</dbReference>
<dbReference type="OrthoDB" id="429932at2759"/>
<dbReference type="PANTHER" id="PTHR10073:SF47">
    <property type="entry name" value="DNA MISMATCH REPAIR PROTEIN MLH3"/>
    <property type="match status" value="1"/>
</dbReference>
<comment type="similarity">
    <text evidence="1">Belongs to the DNA mismatch repair MutL/HexB family.</text>
</comment>
<dbReference type="GO" id="GO:0006298">
    <property type="term" value="P:mismatch repair"/>
    <property type="evidence" value="ECO:0007669"/>
    <property type="project" value="InterPro"/>
</dbReference>
<reference evidence="3 4" key="1">
    <citation type="submission" date="2020-08" db="EMBL/GenBank/DDBJ databases">
        <title>Aphidius gifuensis genome sequencing and assembly.</title>
        <authorList>
            <person name="Du Z."/>
        </authorList>
    </citation>
    <scope>NUCLEOTIDE SEQUENCE [LARGE SCALE GENOMIC DNA]</scope>
    <source>
        <strain evidence="3">YNYX2018</strain>
        <tissue evidence="3">Adults</tissue>
    </source>
</reference>
<dbReference type="GO" id="GO:0140664">
    <property type="term" value="F:ATP-dependent DNA damage sensor activity"/>
    <property type="evidence" value="ECO:0007669"/>
    <property type="project" value="InterPro"/>
</dbReference>
<dbReference type="InterPro" id="IPR042120">
    <property type="entry name" value="MutL_C_dimsub"/>
</dbReference>
<keyword evidence="4" id="KW-1185">Reference proteome</keyword>
<organism evidence="3 4">
    <name type="scientific">Aphidius gifuensis</name>
    <name type="common">Parasitoid wasp</name>
    <dbReference type="NCBI Taxonomy" id="684658"/>
    <lineage>
        <taxon>Eukaryota</taxon>
        <taxon>Metazoa</taxon>
        <taxon>Ecdysozoa</taxon>
        <taxon>Arthropoda</taxon>
        <taxon>Hexapoda</taxon>
        <taxon>Insecta</taxon>
        <taxon>Pterygota</taxon>
        <taxon>Neoptera</taxon>
        <taxon>Endopterygota</taxon>
        <taxon>Hymenoptera</taxon>
        <taxon>Apocrita</taxon>
        <taxon>Ichneumonoidea</taxon>
        <taxon>Braconidae</taxon>
        <taxon>Aphidiinae</taxon>
        <taxon>Aphidius</taxon>
    </lineage>
</organism>
<dbReference type="Gene3D" id="3.30.1540.20">
    <property type="entry name" value="MutL, C-terminal domain, dimerisation subdomain"/>
    <property type="match status" value="1"/>
</dbReference>
<protein>
    <recommendedName>
        <fullName evidence="2">MutL C-terminal dimerisation domain-containing protein</fullName>
    </recommendedName>
</protein>
<dbReference type="Pfam" id="PF08676">
    <property type="entry name" value="MutL_C"/>
    <property type="match status" value="1"/>
</dbReference>
<dbReference type="SMART" id="SM00853">
    <property type="entry name" value="MutL_C"/>
    <property type="match status" value="1"/>
</dbReference>
<evidence type="ECO:0000259" key="2">
    <source>
        <dbReference type="SMART" id="SM00853"/>
    </source>
</evidence>
<evidence type="ECO:0000313" key="3">
    <source>
        <dbReference type="EMBL" id="KAF7989730.1"/>
    </source>
</evidence>
<dbReference type="InterPro" id="IPR036890">
    <property type="entry name" value="HATPase_C_sf"/>
</dbReference>
<dbReference type="GO" id="GO:0005524">
    <property type="term" value="F:ATP binding"/>
    <property type="evidence" value="ECO:0007669"/>
    <property type="project" value="InterPro"/>
</dbReference>
<dbReference type="InterPro" id="IPR014790">
    <property type="entry name" value="MutL_C"/>
</dbReference>
<dbReference type="SUPFAM" id="SSF118116">
    <property type="entry name" value="DNA mismatch repair protein MutL"/>
    <property type="match status" value="1"/>
</dbReference>
<dbReference type="InterPro" id="IPR042121">
    <property type="entry name" value="MutL_C_regsub"/>
</dbReference>
<dbReference type="InterPro" id="IPR038973">
    <property type="entry name" value="MutL/Mlh/Pms-like"/>
</dbReference>
<dbReference type="Gene3D" id="3.30.565.10">
    <property type="entry name" value="Histidine kinase-like ATPase, C-terminal domain"/>
    <property type="match status" value="1"/>
</dbReference>
<dbReference type="SUPFAM" id="SSF55874">
    <property type="entry name" value="ATPase domain of HSP90 chaperone/DNA topoisomerase II/histidine kinase"/>
    <property type="match status" value="1"/>
</dbReference>
<dbReference type="Gene3D" id="3.30.1370.100">
    <property type="entry name" value="MutL, C-terminal domain, regulatory subdomain"/>
    <property type="match status" value="1"/>
</dbReference>
<gene>
    <name evidence="3" type="ORF">HCN44_008404</name>
</gene>